<dbReference type="GO" id="GO:0005524">
    <property type="term" value="F:ATP binding"/>
    <property type="evidence" value="ECO:0007669"/>
    <property type="project" value="InterPro"/>
</dbReference>
<dbReference type="OrthoDB" id="9801841at2"/>
<dbReference type="InterPro" id="IPR036097">
    <property type="entry name" value="HisK_dim/P_sf"/>
</dbReference>
<feature type="domain" description="Histidine kinase" evidence="5">
    <location>
        <begin position="1639"/>
        <end position="1855"/>
    </location>
</feature>
<dbReference type="InterPro" id="IPR000719">
    <property type="entry name" value="Prot_kinase_dom"/>
</dbReference>
<dbReference type="Gene3D" id="3.30.565.10">
    <property type="entry name" value="Histidine kinase-like ATPase, C-terminal domain"/>
    <property type="match status" value="1"/>
</dbReference>
<dbReference type="CDD" id="cd00130">
    <property type="entry name" value="PAS"/>
    <property type="match status" value="1"/>
</dbReference>
<dbReference type="SMART" id="SM00065">
    <property type="entry name" value="GAF"/>
    <property type="match status" value="1"/>
</dbReference>
<dbReference type="SUPFAM" id="SSF55781">
    <property type="entry name" value="GAF domain-like"/>
    <property type="match status" value="1"/>
</dbReference>
<evidence type="ECO:0000256" key="3">
    <source>
        <dbReference type="ARBA" id="ARBA00022553"/>
    </source>
</evidence>
<organism evidence="6 7">
    <name type="scientific">Pseudomonas caspiana</name>
    <dbReference type="NCBI Taxonomy" id="1451454"/>
    <lineage>
        <taxon>Bacteria</taxon>
        <taxon>Pseudomonadati</taxon>
        <taxon>Pseudomonadota</taxon>
        <taxon>Gammaproteobacteria</taxon>
        <taxon>Pseudomonadales</taxon>
        <taxon>Pseudomonadaceae</taxon>
        <taxon>Pseudomonas</taxon>
    </lineage>
</organism>
<dbReference type="SMART" id="SM00388">
    <property type="entry name" value="HisKA"/>
    <property type="match status" value="1"/>
</dbReference>
<keyword evidence="7" id="KW-1185">Reference proteome</keyword>
<dbReference type="InterPro" id="IPR004358">
    <property type="entry name" value="Sig_transdc_His_kin-like_C"/>
</dbReference>
<dbReference type="SUPFAM" id="SSF52540">
    <property type="entry name" value="P-loop containing nucleoside triphosphate hydrolases"/>
    <property type="match status" value="1"/>
</dbReference>
<dbReference type="Gene3D" id="3.40.50.300">
    <property type="entry name" value="P-loop containing nucleotide triphosphate hydrolases"/>
    <property type="match status" value="1"/>
</dbReference>
<dbReference type="GO" id="GO:0000155">
    <property type="term" value="F:phosphorelay sensor kinase activity"/>
    <property type="evidence" value="ECO:0007669"/>
    <property type="project" value="InterPro"/>
</dbReference>
<evidence type="ECO:0000259" key="4">
    <source>
        <dbReference type="PROSITE" id="PS50011"/>
    </source>
</evidence>
<dbReference type="SMART" id="SM00220">
    <property type="entry name" value="S_TKc"/>
    <property type="match status" value="1"/>
</dbReference>
<dbReference type="InterPro" id="IPR013655">
    <property type="entry name" value="PAS_fold_3"/>
</dbReference>
<accession>A0A1Y3P3R3</accession>
<dbReference type="Pfam" id="PF02518">
    <property type="entry name" value="HATPase_c"/>
    <property type="match status" value="1"/>
</dbReference>
<name>A0A1Y3P3R3_9PSED</name>
<keyword evidence="3" id="KW-0597">Phosphoprotein</keyword>
<dbReference type="SUPFAM" id="SSF48452">
    <property type="entry name" value="TPR-like"/>
    <property type="match status" value="1"/>
</dbReference>
<evidence type="ECO:0000256" key="1">
    <source>
        <dbReference type="ARBA" id="ARBA00000085"/>
    </source>
</evidence>
<dbReference type="Gene3D" id="1.10.510.10">
    <property type="entry name" value="Transferase(Phosphotransferase) domain 1"/>
    <property type="match status" value="1"/>
</dbReference>
<feature type="domain" description="Protein kinase" evidence="4">
    <location>
        <begin position="1"/>
        <end position="289"/>
    </location>
</feature>
<dbReference type="Gene3D" id="3.30.450.20">
    <property type="entry name" value="PAS domain"/>
    <property type="match status" value="1"/>
</dbReference>
<dbReference type="PROSITE" id="PS50011">
    <property type="entry name" value="PROTEIN_KINASE_DOM"/>
    <property type="match status" value="1"/>
</dbReference>
<dbReference type="PANTHER" id="PTHR43642">
    <property type="entry name" value="HYBRID SIGNAL TRANSDUCTION HISTIDINE KINASE G"/>
    <property type="match status" value="1"/>
</dbReference>
<dbReference type="SMART" id="SM00387">
    <property type="entry name" value="HATPase_c"/>
    <property type="match status" value="1"/>
</dbReference>
<sequence length="1859" mass="205014">MSSIRAEPIPGIRVSVDARTEGYTPEWLALLSWDLLFVDGGTDRYRVHVQGCYRQWLVFRASVRHRESSKRRIEHEYALSPRLDSAWALVPQALLHTTEGPLLVCDDPGGQALHELADGRLSIDQFLRLALSAARALGQVHDSGLLHRDIKPSNLIQAADGVVRLTGFGSSIELLCGIPATPDDSICGTLAYMPPEQAGRTGQQADQRSDLYALGMTFYELLTGRLPFEASDAVEWVYCHVARQPPSPRQFRDSIPVPLAQLILQLIAKNPADRYQTACSLEADLRKCLAQWSEFQHISAFEPAGRDHQHVGSEPQVLLTRPVEHQALHAAFARVAESGQCELVLLSGQPGVGKSTLVRQLQQDLALSRVLFASGKFDQTAHNSPYASLAQALRSLIMRVLGETAEELQLWRDRLSLAVAGHGRLIANLVPEIEFILGPQSAGPDLPANETKHLFHYVLQRFLSSFVSAERPLVLFFDDLQWLDDATLSFISSFSTGQYRNILLILAYRDSHAGDSAMFGDFISLLRRSPARLTEIHVAALSLDAVAQWVALTLRTEAVPIMPLAVLIHEKTDGNPFFVGQLLRTWLDEGLIAFDPADRRWSWNQERIRGHRHAENVIDLMVVRIARLPLQTQRVLGHMACIGASVDLRTLGQISLGAEPFLRTHLAPAVEAGLVIEDHQGFAFYHDRVQESAYELTPLADRPAEHARIARLLIADLSGRGRPDQIFRIAGHLQRTGLGQIDYAERQLFCGLLVQAAQQAMESAAIQSALGYLMTARSLTLDQPWQQHPELSRELDFVHAQCLILDGQFAQAGHVTDEVLAHVQSHVSRAAAYGLKVELQVLASSYQEAVSTAGEGLRMFGIHIPTQIDDREVEQRYRFLLEVLGPRTIDSLAELPEMRDASYEAAMGLMASMVASASFIDDDLLFVLTCEMVLLSLEYGVCPAATHGLGWFGVALAHKYGEYEEGAAYARLARTLVQRHGYVSSESATLVALDQVCVWTQPLEHALEYARSAFASSYNAGNLTMSCYASLHIVINLLVMGEYLERVEEEIDKGLDFAGRVRFRDVEAALLTLRGLIHALRGSNLPDSDRSIEGARQFLIGNHDARDSAMTPVAFWWWLFEGIAKYMYRDFSGAAQCLEHAASLAWSTPAHIHVFDLHFFSALNLAATCRKGEGAAEVLGRMAPHMEKLERWAELNPYNFKAKALLVRAEAARLQGDGLAAMGLYEEAVTSAANGGFVHVQALAHELAGEHHHVCGLFTSARSHYRNARDCYQRWGAQGKVAGLEARGGILRAQASLSRPSISISVGQESLDLVSVMKASQALSQEIVLDRLIGILLTNTIVHAGAQQALLLLVDDDVPQVRAVGKVHESGITTDLSVTPPSAWHLPLSLLYTVIRTRQLIVLDNAMQPHVYAGDEYFRDRLIRSVLCLPLVKQGEVIGVLYLENNLAPGVFTSSRTAVLELLAGQAAISLENARLYAELTEENARRKEIEAALRTSKATLALGQRISQSGSFRWDPDTDESQWSDELFAVWGLPVTTVAPSLPVLEKMIHPEDLQAFSSMLSHALRHSSAFEHTFRIIRPNGLIRHIELLGEPDGDQFFVGVVSDVTERKNTETALRTARAELGRVSQANIMGELAASIAHEINQPLASIVSNASASVRWLNRAVPVVDEALAGLDDIVNDGKRAAGIVRALQSLARQAPLNRERLYINEVIQRVVLLTASEIEQRQVLLHKKVHEPQLSVEGDAVQLQQVILNLIMNAVDAMSDLHDRPRRLAITCDTVADEYVVVSVQDNGYGIDPEHIERVFDAFFTTKEKGMGMGLAICRSIIDAHGGMLRAFSGRSSGAVFVFTLPVVARGEQ</sequence>
<dbReference type="InterPro" id="IPR011009">
    <property type="entry name" value="Kinase-like_dom_sf"/>
</dbReference>
<dbReference type="InterPro" id="IPR053159">
    <property type="entry name" value="Hybrid_Histidine_Kinase"/>
</dbReference>
<dbReference type="Pfam" id="PF00069">
    <property type="entry name" value="Pkinase"/>
    <property type="match status" value="1"/>
</dbReference>
<dbReference type="RefSeq" id="WP_087268166.1">
    <property type="nucleotide sequence ID" value="NZ_JBJGBV010000006.1"/>
</dbReference>
<evidence type="ECO:0000313" key="7">
    <source>
        <dbReference type="Proteomes" id="UP000195440"/>
    </source>
</evidence>
<dbReference type="CDD" id="cd14014">
    <property type="entry name" value="STKc_PknB_like"/>
    <property type="match status" value="1"/>
</dbReference>
<gene>
    <name evidence="6" type="ORF">AUC60_13720</name>
</gene>
<dbReference type="InterPro" id="IPR041664">
    <property type="entry name" value="AAA_16"/>
</dbReference>
<dbReference type="Pfam" id="PF08447">
    <property type="entry name" value="PAS_3"/>
    <property type="match status" value="1"/>
</dbReference>
<dbReference type="InterPro" id="IPR035965">
    <property type="entry name" value="PAS-like_dom_sf"/>
</dbReference>
<dbReference type="InterPro" id="IPR036890">
    <property type="entry name" value="HATPase_C_sf"/>
</dbReference>
<dbReference type="InterPro" id="IPR011990">
    <property type="entry name" value="TPR-like_helical_dom_sf"/>
</dbReference>
<comment type="caution">
    <text evidence="6">The sequence shown here is derived from an EMBL/GenBank/DDBJ whole genome shotgun (WGS) entry which is preliminary data.</text>
</comment>
<dbReference type="PROSITE" id="PS50109">
    <property type="entry name" value="HIS_KIN"/>
    <property type="match status" value="1"/>
</dbReference>
<dbReference type="Gene3D" id="2.10.70.100">
    <property type="match status" value="1"/>
</dbReference>
<dbReference type="InterPro" id="IPR003593">
    <property type="entry name" value="AAA+_ATPase"/>
</dbReference>
<dbReference type="InterPro" id="IPR029016">
    <property type="entry name" value="GAF-like_dom_sf"/>
</dbReference>
<dbReference type="PANTHER" id="PTHR43642:SF1">
    <property type="entry name" value="HYBRID SIGNAL TRANSDUCTION HISTIDINE KINASE G"/>
    <property type="match status" value="1"/>
</dbReference>
<proteinExistence type="predicted"/>
<dbReference type="EC" id="2.7.13.3" evidence="2"/>
<dbReference type="EMBL" id="LOHF01000010">
    <property type="protein sequence ID" value="OUM73362.1"/>
    <property type="molecule type" value="Genomic_DNA"/>
</dbReference>
<dbReference type="SUPFAM" id="SSF55785">
    <property type="entry name" value="PYP-like sensor domain (PAS domain)"/>
    <property type="match status" value="1"/>
</dbReference>
<evidence type="ECO:0000259" key="5">
    <source>
        <dbReference type="PROSITE" id="PS50109"/>
    </source>
</evidence>
<dbReference type="PRINTS" id="PR00344">
    <property type="entry name" value="BCTRLSENSOR"/>
</dbReference>
<dbReference type="InterPro" id="IPR000014">
    <property type="entry name" value="PAS"/>
</dbReference>
<dbReference type="CDD" id="cd00082">
    <property type="entry name" value="HisKA"/>
    <property type="match status" value="1"/>
</dbReference>
<dbReference type="InterPro" id="IPR003661">
    <property type="entry name" value="HisK_dim/P_dom"/>
</dbReference>
<protein>
    <recommendedName>
        <fullName evidence="2">histidine kinase</fullName>
        <ecNumber evidence="2">2.7.13.3</ecNumber>
    </recommendedName>
</protein>
<dbReference type="InterPro" id="IPR003018">
    <property type="entry name" value="GAF"/>
</dbReference>
<dbReference type="Gene3D" id="1.10.287.130">
    <property type="match status" value="1"/>
</dbReference>
<dbReference type="Pfam" id="PF13185">
    <property type="entry name" value="GAF_2"/>
    <property type="match status" value="1"/>
</dbReference>
<dbReference type="Proteomes" id="UP000195440">
    <property type="component" value="Unassembled WGS sequence"/>
</dbReference>
<dbReference type="Pfam" id="PF13191">
    <property type="entry name" value="AAA_16"/>
    <property type="match status" value="1"/>
</dbReference>
<dbReference type="SUPFAM" id="SSF47384">
    <property type="entry name" value="Homodimeric domain of signal transducing histidine kinase"/>
    <property type="match status" value="1"/>
</dbReference>
<dbReference type="SMART" id="SM00382">
    <property type="entry name" value="AAA"/>
    <property type="match status" value="1"/>
</dbReference>
<dbReference type="InterPro" id="IPR003594">
    <property type="entry name" value="HATPase_dom"/>
</dbReference>
<dbReference type="InterPro" id="IPR027417">
    <property type="entry name" value="P-loop_NTPase"/>
</dbReference>
<evidence type="ECO:0000256" key="2">
    <source>
        <dbReference type="ARBA" id="ARBA00012438"/>
    </source>
</evidence>
<dbReference type="Gene3D" id="3.30.450.40">
    <property type="match status" value="1"/>
</dbReference>
<reference evidence="6 7" key="1">
    <citation type="journal article" date="2017" name="Syst. Appl. Microbiol.">
        <title>Pseudomonas caspiana sp. nov., a citrus pathogen in the Pseudomonas syringae phylogenetic group.</title>
        <authorList>
            <person name="Busquets A."/>
            <person name="Gomila M."/>
            <person name="Beiki F."/>
            <person name="Mulet M."/>
            <person name="Rahimian H."/>
            <person name="Garcia-Valdes E."/>
            <person name="Lalucat J."/>
        </authorList>
    </citation>
    <scope>NUCLEOTIDE SEQUENCE [LARGE SCALE GENOMIC DNA]</scope>
    <source>
        <strain evidence="6 7">FBF102</strain>
    </source>
</reference>
<dbReference type="SUPFAM" id="SSF55874">
    <property type="entry name" value="ATPase domain of HSP90 chaperone/DNA topoisomerase II/histidine kinase"/>
    <property type="match status" value="1"/>
</dbReference>
<comment type="catalytic activity">
    <reaction evidence="1">
        <text>ATP + protein L-histidine = ADP + protein N-phospho-L-histidine.</text>
        <dbReference type="EC" id="2.7.13.3"/>
    </reaction>
</comment>
<evidence type="ECO:0000313" key="6">
    <source>
        <dbReference type="EMBL" id="OUM73362.1"/>
    </source>
</evidence>
<dbReference type="InterPro" id="IPR005467">
    <property type="entry name" value="His_kinase_dom"/>
</dbReference>
<dbReference type="SUPFAM" id="SSF56112">
    <property type="entry name" value="Protein kinase-like (PK-like)"/>
    <property type="match status" value="1"/>
</dbReference>